<proteinExistence type="predicted"/>
<comment type="caution">
    <text evidence="2">The sequence shown here is derived from an EMBL/GenBank/DDBJ whole genome shotgun (WGS) entry which is preliminary data.</text>
</comment>
<dbReference type="Proteomes" id="UP001221757">
    <property type="component" value="Unassembled WGS sequence"/>
</dbReference>
<name>A0AAD7D6K1_MYCRO</name>
<gene>
    <name evidence="2" type="ORF">B0H17DRAFT_1138530</name>
</gene>
<dbReference type="AlphaFoldDB" id="A0AAD7D6K1"/>
<feature type="region of interest" description="Disordered" evidence="1">
    <location>
        <begin position="119"/>
        <end position="173"/>
    </location>
</feature>
<sequence length="220" mass="22665">MPPLKKSQREAAARAQAKQHPPKLSSQSLDAHNGISNLPPPNTNQTESQAAELQPEPPKDLDLFLESLGDTSDSDCGYEGGVTIDVSGVEYVPDEHDSEFTESELSEFDEEIIEALKSDAPAGSAAGGVEGTRASGQVRDVRRDGAGRGAASPRPSSATGRATTGTPPGDVIKASYRSGSALCRACRVLPHDQGASAPGADGLIAVVIAVPTAVANVPDQ</sequence>
<protein>
    <submittedName>
        <fullName evidence="2">Uncharacterized protein</fullName>
    </submittedName>
</protein>
<feature type="compositionally biased region" description="Low complexity" evidence="1">
    <location>
        <begin position="149"/>
        <end position="169"/>
    </location>
</feature>
<accession>A0AAD7D6K1</accession>
<dbReference type="EMBL" id="JARKIE010000119">
    <property type="protein sequence ID" value="KAJ7681377.1"/>
    <property type="molecule type" value="Genomic_DNA"/>
</dbReference>
<evidence type="ECO:0000313" key="3">
    <source>
        <dbReference type="Proteomes" id="UP001221757"/>
    </source>
</evidence>
<reference evidence="2" key="1">
    <citation type="submission" date="2023-03" db="EMBL/GenBank/DDBJ databases">
        <title>Massive genome expansion in bonnet fungi (Mycena s.s.) driven by repeated elements and novel gene families across ecological guilds.</title>
        <authorList>
            <consortium name="Lawrence Berkeley National Laboratory"/>
            <person name="Harder C.B."/>
            <person name="Miyauchi S."/>
            <person name="Viragh M."/>
            <person name="Kuo A."/>
            <person name="Thoen E."/>
            <person name="Andreopoulos B."/>
            <person name="Lu D."/>
            <person name="Skrede I."/>
            <person name="Drula E."/>
            <person name="Henrissat B."/>
            <person name="Morin E."/>
            <person name="Kohler A."/>
            <person name="Barry K."/>
            <person name="LaButti K."/>
            <person name="Morin E."/>
            <person name="Salamov A."/>
            <person name="Lipzen A."/>
            <person name="Mereny Z."/>
            <person name="Hegedus B."/>
            <person name="Baldrian P."/>
            <person name="Stursova M."/>
            <person name="Weitz H."/>
            <person name="Taylor A."/>
            <person name="Grigoriev I.V."/>
            <person name="Nagy L.G."/>
            <person name="Martin F."/>
            <person name="Kauserud H."/>
        </authorList>
    </citation>
    <scope>NUCLEOTIDE SEQUENCE</scope>
    <source>
        <strain evidence="2">CBHHK067</strain>
    </source>
</reference>
<evidence type="ECO:0000256" key="1">
    <source>
        <dbReference type="SAM" id="MobiDB-lite"/>
    </source>
</evidence>
<keyword evidence="3" id="KW-1185">Reference proteome</keyword>
<feature type="region of interest" description="Disordered" evidence="1">
    <location>
        <begin position="1"/>
        <end position="81"/>
    </location>
</feature>
<evidence type="ECO:0000313" key="2">
    <source>
        <dbReference type="EMBL" id="KAJ7681377.1"/>
    </source>
</evidence>
<feature type="compositionally biased region" description="Polar residues" evidence="1">
    <location>
        <begin position="24"/>
        <end position="36"/>
    </location>
</feature>
<organism evidence="2 3">
    <name type="scientific">Mycena rosella</name>
    <name type="common">Pink bonnet</name>
    <name type="synonym">Agaricus rosellus</name>
    <dbReference type="NCBI Taxonomy" id="1033263"/>
    <lineage>
        <taxon>Eukaryota</taxon>
        <taxon>Fungi</taxon>
        <taxon>Dikarya</taxon>
        <taxon>Basidiomycota</taxon>
        <taxon>Agaricomycotina</taxon>
        <taxon>Agaricomycetes</taxon>
        <taxon>Agaricomycetidae</taxon>
        <taxon>Agaricales</taxon>
        <taxon>Marasmiineae</taxon>
        <taxon>Mycenaceae</taxon>
        <taxon>Mycena</taxon>
    </lineage>
</organism>